<dbReference type="EMBL" id="KK853376">
    <property type="protein sequence ID" value="KDR08056.1"/>
    <property type="molecule type" value="Genomic_DNA"/>
</dbReference>
<sequence length="50" mass="5693">MTTSPRIFETNHGWSEIAEILYGLRARGSKKSRPQRPPPMLKRTASLLLV</sequence>
<name>A0A067QHJ8_ZOONE</name>
<proteinExistence type="predicted"/>
<evidence type="ECO:0000313" key="2">
    <source>
        <dbReference type="EMBL" id="KDR08056.1"/>
    </source>
</evidence>
<protein>
    <submittedName>
        <fullName evidence="2">Uncharacterized protein</fullName>
    </submittedName>
</protein>
<dbReference type="Proteomes" id="UP000027135">
    <property type="component" value="Unassembled WGS sequence"/>
</dbReference>
<gene>
    <name evidence="2" type="ORF">L798_02213</name>
</gene>
<accession>A0A067QHJ8</accession>
<organism evidence="2 3">
    <name type="scientific">Zootermopsis nevadensis</name>
    <name type="common">Dampwood termite</name>
    <dbReference type="NCBI Taxonomy" id="136037"/>
    <lineage>
        <taxon>Eukaryota</taxon>
        <taxon>Metazoa</taxon>
        <taxon>Ecdysozoa</taxon>
        <taxon>Arthropoda</taxon>
        <taxon>Hexapoda</taxon>
        <taxon>Insecta</taxon>
        <taxon>Pterygota</taxon>
        <taxon>Neoptera</taxon>
        <taxon>Polyneoptera</taxon>
        <taxon>Dictyoptera</taxon>
        <taxon>Blattodea</taxon>
        <taxon>Blattoidea</taxon>
        <taxon>Termitoidae</taxon>
        <taxon>Termopsidae</taxon>
        <taxon>Zootermopsis</taxon>
    </lineage>
</organism>
<reference evidence="2 3" key="1">
    <citation type="journal article" date="2014" name="Nat. Commun.">
        <title>Molecular traces of alternative social organization in a termite genome.</title>
        <authorList>
            <person name="Terrapon N."/>
            <person name="Li C."/>
            <person name="Robertson H.M."/>
            <person name="Ji L."/>
            <person name="Meng X."/>
            <person name="Booth W."/>
            <person name="Chen Z."/>
            <person name="Childers C.P."/>
            <person name="Glastad K.M."/>
            <person name="Gokhale K."/>
            <person name="Gowin J."/>
            <person name="Gronenberg W."/>
            <person name="Hermansen R.A."/>
            <person name="Hu H."/>
            <person name="Hunt B.G."/>
            <person name="Huylmans A.K."/>
            <person name="Khalil S.M."/>
            <person name="Mitchell R.D."/>
            <person name="Munoz-Torres M.C."/>
            <person name="Mustard J.A."/>
            <person name="Pan H."/>
            <person name="Reese J.T."/>
            <person name="Scharf M.E."/>
            <person name="Sun F."/>
            <person name="Vogel H."/>
            <person name="Xiao J."/>
            <person name="Yang W."/>
            <person name="Yang Z."/>
            <person name="Yang Z."/>
            <person name="Zhou J."/>
            <person name="Zhu J."/>
            <person name="Brent C.S."/>
            <person name="Elsik C.G."/>
            <person name="Goodisman M.A."/>
            <person name="Liberles D.A."/>
            <person name="Roe R.M."/>
            <person name="Vargo E.L."/>
            <person name="Vilcinskas A."/>
            <person name="Wang J."/>
            <person name="Bornberg-Bauer E."/>
            <person name="Korb J."/>
            <person name="Zhang G."/>
            <person name="Liebig J."/>
        </authorList>
    </citation>
    <scope>NUCLEOTIDE SEQUENCE [LARGE SCALE GENOMIC DNA]</scope>
    <source>
        <tissue evidence="2">Whole organism</tissue>
    </source>
</reference>
<keyword evidence="3" id="KW-1185">Reference proteome</keyword>
<evidence type="ECO:0000256" key="1">
    <source>
        <dbReference type="SAM" id="MobiDB-lite"/>
    </source>
</evidence>
<dbReference type="AlphaFoldDB" id="A0A067QHJ8"/>
<evidence type="ECO:0000313" key="3">
    <source>
        <dbReference type="Proteomes" id="UP000027135"/>
    </source>
</evidence>
<dbReference type="InParanoid" id="A0A067QHJ8"/>
<feature type="region of interest" description="Disordered" evidence="1">
    <location>
        <begin position="27"/>
        <end position="50"/>
    </location>
</feature>